<dbReference type="InterPro" id="IPR007016">
    <property type="entry name" value="O-antigen_ligase-rel_domated"/>
</dbReference>
<keyword evidence="2 5" id="KW-0812">Transmembrane</keyword>
<protein>
    <submittedName>
        <fullName evidence="7">O-antigen ligase family protein</fullName>
    </submittedName>
</protein>
<dbReference type="GO" id="GO:0016874">
    <property type="term" value="F:ligase activity"/>
    <property type="evidence" value="ECO:0007669"/>
    <property type="project" value="UniProtKB-KW"/>
</dbReference>
<organism evidence="7 8">
    <name type="scientific">Sphaerospermopsis torques-reginae ITEP-024</name>
    <dbReference type="NCBI Taxonomy" id="984208"/>
    <lineage>
        <taxon>Bacteria</taxon>
        <taxon>Bacillati</taxon>
        <taxon>Cyanobacteriota</taxon>
        <taxon>Cyanophyceae</taxon>
        <taxon>Nostocales</taxon>
        <taxon>Aphanizomenonaceae</taxon>
        <taxon>Sphaerospermopsis</taxon>
        <taxon>Sphaerospermopsis torques-reginae</taxon>
    </lineage>
</organism>
<keyword evidence="4 5" id="KW-0472">Membrane</keyword>
<dbReference type="RefSeq" id="WP_220608169.1">
    <property type="nucleotide sequence ID" value="NZ_CP080598.1"/>
</dbReference>
<evidence type="ECO:0000256" key="5">
    <source>
        <dbReference type="SAM" id="Phobius"/>
    </source>
</evidence>
<gene>
    <name evidence="7" type="ORF">K2F26_13030</name>
</gene>
<sequence length="387" mass="44636">MKLGFQYQYHSKTRAIFSLNTLLSGLFCLYILLGLIAYIQTANGAENFSRFPIIIGLSVLIIETLYLSRRYQFVYQLTGVLLLGFLLNVLVNDRESFLGSANILSNIGIVLFLLRRPLAGFVLPFTYLLFGFVVAYFTYYFYNGIDPNEIFLNSSRNTVSWLLMVYSVIIYIVSDKARLKTQVLPAVMTVIFSVMSYGRSGIICSFILLIGILLLTFYENRKNTKFYIFMTFLGILFMFFLSNGGDIGNTIYDISHYFYRLETKGLSDSDGREYIWNTYISQMNMTRFLFGTNPEYDSSVISFNSNYHNSFIAFHASFGIASIIFMFLMLGAMVKLLNRNKLLLLILITFTFRAFTDSILFLGTYDFLVYYVTAFTFIRTRQEANFT</sequence>
<feature type="transmembrane region" description="Helical" evidence="5">
    <location>
        <begin position="48"/>
        <end position="66"/>
    </location>
</feature>
<feature type="transmembrane region" description="Helical" evidence="5">
    <location>
        <begin position="310"/>
        <end position="330"/>
    </location>
</feature>
<feature type="transmembrane region" description="Helical" evidence="5">
    <location>
        <begin position="224"/>
        <end position="241"/>
    </location>
</feature>
<keyword evidence="8" id="KW-1185">Reference proteome</keyword>
<proteinExistence type="predicted"/>
<evidence type="ECO:0000256" key="1">
    <source>
        <dbReference type="ARBA" id="ARBA00004141"/>
    </source>
</evidence>
<evidence type="ECO:0000256" key="3">
    <source>
        <dbReference type="ARBA" id="ARBA00022989"/>
    </source>
</evidence>
<dbReference type="Pfam" id="PF04932">
    <property type="entry name" value="Wzy_C"/>
    <property type="match status" value="1"/>
</dbReference>
<accession>A0ABX8WU33</accession>
<comment type="subcellular location">
    <subcellularLocation>
        <location evidence="1">Membrane</location>
        <topology evidence="1">Multi-pass membrane protein</topology>
    </subcellularLocation>
</comment>
<feature type="transmembrane region" description="Helical" evidence="5">
    <location>
        <begin position="186"/>
        <end position="218"/>
    </location>
</feature>
<keyword evidence="7" id="KW-0436">Ligase</keyword>
<evidence type="ECO:0000313" key="8">
    <source>
        <dbReference type="Proteomes" id="UP000826540"/>
    </source>
</evidence>
<evidence type="ECO:0000256" key="2">
    <source>
        <dbReference type="ARBA" id="ARBA00022692"/>
    </source>
</evidence>
<name>A0ABX8WU33_9CYAN</name>
<keyword evidence="3 5" id="KW-1133">Transmembrane helix</keyword>
<feature type="transmembrane region" description="Helical" evidence="5">
    <location>
        <begin position="158"/>
        <end position="174"/>
    </location>
</feature>
<evidence type="ECO:0000313" key="7">
    <source>
        <dbReference type="EMBL" id="QYX29903.1"/>
    </source>
</evidence>
<dbReference type="EMBL" id="CP080598">
    <property type="protein sequence ID" value="QYX29903.1"/>
    <property type="molecule type" value="Genomic_DNA"/>
</dbReference>
<feature type="transmembrane region" description="Helical" evidence="5">
    <location>
        <begin position="97"/>
        <end position="114"/>
    </location>
</feature>
<reference evidence="7 8" key="1">
    <citation type="journal article" date="2022" name="J. Am. Chem. Soc.">
        <title>Biosynthesis of Guanitoxin Enables Global Environmental Detection in Freshwater Cyanobacteria.</title>
        <authorList>
            <person name="Lima S.T."/>
            <person name="Fallon T.R."/>
            <person name="Cordoza J.L."/>
            <person name="Chekan J.R."/>
            <person name="Delbaje E."/>
            <person name="Hopiavuori A.R."/>
            <person name="Alvarenga D.O."/>
            <person name="Wood S.M."/>
            <person name="Luhavaya H."/>
            <person name="Baumgartner J.T."/>
            <person name="Dorr F.A."/>
            <person name="Etchegaray A."/>
            <person name="Pinto E."/>
            <person name="McKinnie S.M.K."/>
            <person name="Fiore M.F."/>
            <person name="Moore B.S."/>
        </authorList>
    </citation>
    <scope>NUCLEOTIDE SEQUENCE [LARGE SCALE GENOMIC DNA]</scope>
    <source>
        <strain evidence="7 8">ITEP-024</strain>
    </source>
</reference>
<feature type="transmembrane region" description="Helical" evidence="5">
    <location>
        <begin position="21"/>
        <end position="42"/>
    </location>
</feature>
<feature type="transmembrane region" description="Helical" evidence="5">
    <location>
        <begin position="121"/>
        <end position="142"/>
    </location>
</feature>
<feature type="domain" description="O-antigen ligase-related" evidence="6">
    <location>
        <begin position="186"/>
        <end position="325"/>
    </location>
</feature>
<evidence type="ECO:0000256" key="4">
    <source>
        <dbReference type="ARBA" id="ARBA00023136"/>
    </source>
</evidence>
<evidence type="ECO:0000259" key="6">
    <source>
        <dbReference type="Pfam" id="PF04932"/>
    </source>
</evidence>
<dbReference type="Proteomes" id="UP000826540">
    <property type="component" value="Chromosome"/>
</dbReference>
<feature type="transmembrane region" description="Helical" evidence="5">
    <location>
        <begin position="73"/>
        <end position="91"/>
    </location>
</feature>